<evidence type="ECO:0000313" key="4">
    <source>
        <dbReference type="Proteomes" id="UP000294664"/>
    </source>
</evidence>
<dbReference type="InterPro" id="IPR010982">
    <property type="entry name" value="Lambda_DNA-bd_dom_sf"/>
</dbReference>
<dbReference type="EMBL" id="SMAI01000011">
    <property type="protein sequence ID" value="TCT02844.1"/>
    <property type="molecule type" value="Genomic_DNA"/>
</dbReference>
<dbReference type="PANTHER" id="PTHR43236:SF1">
    <property type="entry name" value="BLL7220 PROTEIN"/>
    <property type="match status" value="1"/>
</dbReference>
<sequence>MAFSGAMLRLARQRRGIRQNEAAQQLGVSPSDLSRIENDAKEPPQTFIEKAAAAFRVPEGFFALTDTVYGAPVSVHPMWRKKADVSAGELDSVIAELNVRIMHLRRLLQATEINPSRTIPQLDIEEYGDAETVAGLLRRHWMMPAGPVKNLTALLEEAGVIVVHSPMGGSSVSGVTFRVPGLPPLIVLNSDQPADRMRFTLSHELGHIVMHRFPTPTMEKEANDFASCFLVPTQDVKSHFGTGRVDLPRLAALKRVWRVSMASLVFAADRAGKLTPAQKNYIWQQFSVAKIRMAEPPELDFPREEPTIIKSLLRAHIENLGYSIADLARMLTMNELELPDFYDLIEALRDKPTRPQGLRLIK</sequence>
<evidence type="ECO:0000313" key="3">
    <source>
        <dbReference type="EMBL" id="TCT02844.1"/>
    </source>
</evidence>
<dbReference type="PANTHER" id="PTHR43236">
    <property type="entry name" value="ANTITOXIN HIGA1"/>
    <property type="match status" value="1"/>
</dbReference>
<accession>A0A4R3LQL5</accession>
<dbReference type="Pfam" id="PF13560">
    <property type="entry name" value="HTH_31"/>
    <property type="match status" value="1"/>
</dbReference>
<dbReference type="Gene3D" id="1.10.10.2910">
    <property type="match status" value="1"/>
</dbReference>
<dbReference type="RefSeq" id="WP_132033257.1">
    <property type="nucleotide sequence ID" value="NZ_SMAI01000011.1"/>
</dbReference>
<evidence type="ECO:0000256" key="1">
    <source>
        <dbReference type="ARBA" id="ARBA00007227"/>
    </source>
</evidence>
<dbReference type="InterPro" id="IPR052345">
    <property type="entry name" value="Rad_response_metalloprotease"/>
</dbReference>
<dbReference type="GO" id="GO:0003677">
    <property type="term" value="F:DNA binding"/>
    <property type="evidence" value="ECO:0007669"/>
    <property type="project" value="InterPro"/>
</dbReference>
<keyword evidence="4" id="KW-1185">Reference proteome</keyword>
<dbReference type="Pfam" id="PF06114">
    <property type="entry name" value="Peptidase_M78"/>
    <property type="match status" value="1"/>
</dbReference>
<dbReference type="PROSITE" id="PS50943">
    <property type="entry name" value="HTH_CROC1"/>
    <property type="match status" value="1"/>
</dbReference>
<dbReference type="AlphaFoldDB" id="A0A4R3LQL5"/>
<dbReference type="SMART" id="SM00530">
    <property type="entry name" value="HTH_XRE"/>
    <property type="match status" value="1"/>
</dbReference>
<proteinExistence type="inferred from homology"/>
<organism evidence="3 4">
    <name type="scientific">Aquabacter spiritensis</name>
    <dbReference type="NCBI Taxonomy" id="933073"/>
    <lineage>
        <taxon>Bacteria</taxon>
        <taxon>Pseudomonadati</taxon>
        <taxon>Pseudomonadota</taxon>
        <taxon>Alphaproteobacteria</taxon>
        <taxon>Hyphomicrobiales</taxon>
        <taxon>Xanthobacteraceae</taxon>
        <taxon>Aquabacter</taxon>
    </lineage>
</organism>
<comment type="similarity">
    <text evidence="1">Belongs to the short-chain fatty acyl-CoA assimilation regulator (ScfR) family.</text>
</comment>
<feature type="domain" description="HTH cro/C1-type" evidence="2">
    <location>
        <begin position="8"/>
        <end position="62"/>
    </location>
</feature>
<dbReference type="SUPFAM" id="SSF47413">
    <property type="entry name" value="lambda repressor-like DNA-binding domains"/>
    <property type="match status" value="1"/>
</dbReference>
<dbReference type="Proteomes" id="UP000294664">
    <property type="component" value="Unassembled WGS sequence"/>
</dbReference>
<dbReference type="InterPro" id="IPR010359">
    <property type="entry name" value="IrrE_HExxH"/>
</dbReference>
<dbReference type="CDD" id="cd00093">
    <property type="entry name" value="HTH_XRE"/>
    <property type="match status" value="1"/>
</dbReference>
<dbReference type="OrthoDB" id="9794834at2"/>
<comment type="caution">
    <text evidence="3">The sequence shown here is derived from an EMBL/GenBank/DDBJ whole genome shotgun (WGS) entry which is preliminary data.</text>
</comment>
<dbReference type="InterPro" id="IPR001387">
    <property type="entry name" value="Cro/C1-type_HTH"/>
</dbReference>
<name>A0A4R3LQL5_9HYPH</name>
<reference evidence="3 4" key="1">
    <citation type="submission" date="2019-03" db="EMBL/GenBank/DDBJ databases">
        <title>Genomic Encyclopedia of Type Strains, Phase IV (KMG-IV): sequencing the most valuable type-strain genomes for metagenomic binning, comparative biology and taxonomic classification.</title>
        <authorList>
            <person name="Goeker M."/>
        </authorList>
    </citation>
    <scope>NUCLEOTIDE SEQUENCE [LARGE SCALE GENOMIC DNA]</scope>
    <source>
        <strain evidence="3 4">DSM 9035</strain>
    </source>
</reference>
<protein>
    <submittedName>
        <fullName evidence="3">Zn-dependent peptidase ImmA (M78 family)</fullName>
    </submittedName>
</protein>
<evidence type="ECO:0000259" key="2">
    <source>
        <dbReference type="PROSITE" id="PS50943"/>
    </source>
</evidence>
<gene>
    <name evidence="3" type="ORF">EDC64_11116</name>
</gene>
<dbReference type="Gene3D" id="1.10.260.40">
    <property type="entry name" value="lambda repressor-like DNA-binding domains"/>
    <property type="match status" value="1"/>
</dbReference>